<reference evidence="3" key="1">
    <citation type="submission" date="2022-05" db="EMBL/GenBank/DDBJ databases">
        <title>Sphingomonas sp. strain RP10 Genome sequencing and assembly.</title>
        <authorList>
            <person name="Kim I."/>
        </authorList>
    </citation>
    <scope>NUCLEOTIDE SEQUENCE</scope>
    <source>
        <strain evidence="3">RP10</strain>
    </source>
</reference>
<organism evidence="3 4">
    <name type="scientific">Sphingomonas liriopis</name>
    <dbReference type="NCBI Taxonomy" id="2949094"/>
    <lineage>
        <taxon>Bacteria</taxon>
        <taxon>Pseudomonadati</taxon>
        <taxon>Pseudomonadota</taxon>
        <taxon>Alphaproteobacteria</taxon>
        <taxon>Sphingomonadales</taxon>
        <taxon>Sphingomonadaceae</taxon>
        <taxon>Sphingomonas</taxon>
    </lineage>
</organism>
<gene>
    <name evidence="3" type="ORF">M9979_02880</name>
</gene>
<accession>A0A9X2HQ88</accession>
<keyword evidence="4" id="KW-1185">Reference proteome</keyword>
<dbReference type="InterPro" id="IPR029058">
    <property type="entry name" value="AB_hydrolase_fold"/>
</dbReference>
<dbReference type="Proteomes" id="UP001139486">
    <property type="component" value="Unassembled WGS sequence"/>
</dbReference>
<dbReference type="EMBL" id="JAMLDY010000003">
    <property type="protein sequence ID" value="MCP3733822.1"/>
    <property type="molecule type" value="Genomic_DNA"/>
</dbReference>
<dbReference type="InterPro" id="IPR001563">
    <property type="entry name" value="Peptidase_S10"/>
</dbReference>
<dbReference type="Pfam" id="PF00450">
    <property type="entry name" value="Peptidase_S10"/>
    <property type="match status" value="1"/>
</dbReference>
<evidence type="ECO:0000313" key="4">
    <source>
        <dbReference type="Proteomes" id="UP001139486"/>
    </source>
</evidence>
<proteinExistence type="predicted"/>
<keyword evidence="2" id="KW-0732">Signal</keyword>
<evidence type="ECO:0000313" key="3">
    <source>
        <dbReference type="EMBL" id="MCP3733822.1"/>
    </source>
</evidence>
<dbReference type="GO" id="GO:0004185">
    <property type="term" value="F:serine-type carboxypeptidase activity"/>
    <property type="evidence" value="ECO:0007669"/>
    <property type="project" value="InterPro"/>
</dbReference>
<evidence type="ECO:0000256" key="2">
    <source>
        <dbReference type="SAM" id="SignalP"/>
    </source>
</evidence>
<protein>
    <submittedName>
        <fullName evidence="3">Peptidase S10</fullName>
    </submittedName>
</protein>
<sequence>MRVALLTLVALASLSLVHSPAMAEPDPPAQSSEALKPVAEQSVRTRHQIRIGGKPVKYTAVAGTLTIRDDKGQPRASMFYVAYMLDPNDRSRPVTFLYNGGPGSSSVWIHLGSFGPKRAELPGPGQAAGNPPYELIDNQQTLLPKSDLVFLDAISTGYSRPAPGVAARDFLTADADAEAFAKGIERFLTLHDRWNAPKFLFGESYGTARNAALVDRLQRDGVQMNGVIALGSILDISRVINQDDRLFITIVPSYAVTAAFHRRIAHSGDQQSLISSAIQWAEGPYAQALAKGTTLSNSERASTARQLAQYSGLPEQFILQNDLRVDPDKFRAELLRDQGVAVGELDARYTADEPPGTRDAPTFDPSGNGTFRIIVSQMNSYIHGDLGFSTDLEYRRSDPETSRAFDFRRAGNGAFSSAFGSYGDDLAHAMTVNPRLQVLTLNGLFDLSTIFYGAVYDYHHLKIPRALANNITYKYYDAGHMAYTDDTVRRQMLADIERFYDKAAPVR</sequence>
<dbReference type="SUPFAM" id="SSF53474">
    <property type="entry name" value="alpha/beta-Hydrolases"/>
    <property type="match status" value="1"/>
</dbReference>
<feature type="chain" id="PRO_5040831578" evidence="2">
    <location>
        <begin position="24"/>
        <end position="507"/>
    </location>
</feature>
<feature type="region of interest" description="Disordered" evidence="1">
    <location>
        <begin position="21"/>
        <end position="40"/>
    </location>
</feature>
<dbReference type="GO" id="GO:0006508">
    <property type="term" value="P:proteolysis"/>
    <property type="evidence" value="ECO:0007669"/>
    <property type="project" value="InterPro"/>
</dbReference>
<dbReference type="Gene3D" id="3.40.50.1820">
    <property type="entry name" value="alpha/beta hydrolase"/>
    <property type="match status" value="1"/>
</dbReference>
<name>A0A9X2HQ88_9SPHN</name>
<comment type="caution">
    <text evidence="3">The sequence shown here is derived from an EMBL/GenBank/DDBJ whole genome shotgun (WGS) entry which is preliminary data.</text>
</comment>
<evidence type="ECO:0000256" key="1">
    <source>
        <dbReference type="SAM" id="MobiDB-lite"/>
    </source>
</evidence>
<feature type="signal peptide" evidence="2">
    <location>
        <begin position="1"/>
        <end position="23"/>
    </location>
</feature>
<dbReference type="AlphaFoldDB" id="A0A9X2HQ88"/>
<dbReference type="RefSeq" id="WP_254287834.1">
    <property type="nucleotide sequence ID" value="NZ_JAMLDY010000003.1"/>
</dbReference>